<dbReference type="PANTHER" id="PTHR30032">
    <property type="entry name" value="N-ACETYLMURAMOYL-L-ALANINE AMIDASE-RELATED"/>
    <property type="match status" value="1"/>
</dbReference>
<sequence length="350" mass="37037">MYKKNIKKFGIIMFLPFILNIAFAYNSVKAYYEPPISRISGNNRYGTAARVATINWTTSDNVVLVSGEGYADAVSASSLAKKLDAPILLTSSNALSPEAEDALNILRAKNVYVIGGNASISQSIRDGLKSKYTLTELGGQNRYETNVAVAKELITLGVSASNVIVVGGQGFADALSVAPVAAAKGQILLLANNDQDSVQSVINFAKNNNSKVTIVGTSNVISDAIKSAFGSDAVRVDGGSNRFDTNLAVLKAFKSNLKNDNLYVANASAAIPDNLYADALVASALAGKYSAPLVLVDKDGTDATNNAMYYIRYTVSKNTHAQIIGGTGVISDSIYDSIELIVTPVYIHQN</sequence>
<dbReference type="GO" id="GO:0008745">
    <property type="term" value="F:N-acetylmuramoyl-L-alanine amidase activity"/>
    <property type="evidence" value="ECO:0007669"/>
    <property type="project" value="UniProtKB-EC"/>
</dbReference>
<accession>A0A166SAS0</accession>
<dbReference type="PATRIC" id="fig|1538.10.peg.797"/>
<reference evidence="1 2" key="1">
    <citation type="journal article" date="2015" name="Biotechnol. Bioeng.">
        <title>Genome sequence and phenotypic characterization of Caulobacter segnis.</title>
        <authorList>
            <person name="Patel S."/>
            <person name="Fletcher B."/>
            <person name="Scott D.C."/>
            <person name="Ely B."/>
        </authorList>
    </citation>
    <scope>NUCLEOTIDE SEQUENCE [LARGE SCALE GENOMIC DNA]</scope>
    <source>
        <strain evidence="1 2">ERI-2</strain>
    </source>
</reference>
<dbReference type="PANTHER" id="PTHR30032:SF8">
    <property type="entry name" value="GERMINATION-SPECIFIC N-ACETYLMURAMOYL-L-ALANINE AMIDASE"/>
    <property type="match status" value="1"/>
</dbReference>
<dbReference type="EC" id="3.5.1.28" evidence="1"/>
<evidence type="ECO:0000313" key="1">
    <source>
        <dbReference type="EMBL" id="OAA91908.1"/>
    </source>
</evidence>
<dbReference type="Gene3D" id="3.40.50.12090">
    <property type="match status" value="2"/>
</dbReference>
<proteinExistence type="predicted"/>
<dbReference type="Pfam" id="PF04122">
    <property type="entry name" value="CW_binding_2"/>
    <property type="match status" value="3"/>
</dbReference>
<gene>
    <name evidence="1" type="primary">lytC_4</name>
    <name evidence="1" type="ORF">WY13_00310</name>
</gene>
<organism evidence="1 2">
    <name type="scientific">Clostridium ljungdahlii</name>
    <dbReference type="NCBI Taxonomy" id="1538"/>
    <lineage>
        <taxon>Bacteria</taxon>
        <taxon>Bacillati</taxon>
        <taxon>Bacillota</taxon>
        <taxon>Clostridia</taxon>
        <taxon>Eubacteriales</taxon>
        <taxon>Clostridiaceae</taxon>
        <taxon>Clostridium</taxon>
    </lineage>
</organism>
<dbReference type="InterPro" id="IPR051922">
    <property type="entry name" value="Bact_Sporulation_Assoc"/>
</dbReference>
<name>A0A166SAS0_9CLOT</name>
<dbReference type="InterPro" id="IPR007253">
    <property type="entry name" value="Cell_wall-bd_2"/>
</dbReference>
<evidence type="ECO:0000313" key="2">
    <source>
        <dbReference type="Proteomes" id="UP000077407"/>
    </source>
</evidence>
<dbReference type="AlphaFoldDB" id="A0A166SAS0"/>
<comment type="caution">
    <text evidence="1">The sequence shown here is derived from an EMBL/GenBank/DDBJ whole genome shotgun (WGS) entry which is preliminary data.</text>
</comment>
<keyword evidence="1" id="KW-0378">Hydrolase</keyword>
<dbReference type="Proteomes" id="UP000077407">
    <property type="component" value="Unassembled WGS sequence"/>
</dbReference>
<dbReference type="RefSeq" id="WP_063553944.1">
    <property type="nucleotide sequence ID" value="NZ_LITT01000003.1"/>
</dbReference>
<protein>
    <submittedName>
        <fullName evidence="1">N-acetylmuramoyl-L-alanine amidase LytC</fullName>
        <ecNumber evidence="1">3.5.1.28</ecNumber>
    </submittedName>
</protein>
<dbReference type="EMBL" id="LITT01000003">
    <property type="protein sequence ID" value="OAA91908.1"/>
    <property type="molecule type" value="Genomic_DNA"/>
</dbReference>